<dbReference type="PANTHER" id="PTHR30481:SF2">
    <property type="entry name" value="SITE-SPECIFIC DNA-METHYLTRANSFERASE (ADENINE-SPECIFIC)"/>
    <property type="match status" value="1"/>
</dbReference>
<dbReference type="Gene3D" id="1.10.1020.10">
    <property type="entry name" value="Adenine-specific Methyltransferase, Domain 2"/>
    <property type="match status" value="1"/>
</dbReference>
<evidence type="ECO:0000256" key="4">
    <source>
        <dbReference type="ARBA" id="ARBA00022679"/>
    </source>
</evidence>
<protein>
    <recommendedName>
        <fullName evidence="2">site-specific DNA-methyltransferase (adenine-specific)</fullName>
        <ecNumber evidence="2">2.1.1.72</ecNumber>
    </recommendedName>
</protein>
<evidence type="ECO:0000256" key="3">
    <source>
        <dbReference type="ARBA" id="ARBA00022603"/>
    </source>
</evidence>
<evidence type="ECO:0000313" key="8">
    <source>
        <dbReference type="Proteomes" id="UP001523216"/>
    </source>
</evidence>
<proteinExistence type="inferred from homology"/>
<dbReference type="EMBL" id="JAMQOL010000100">
    <property type="protein sequence ID" value="MCM4085156.1"/>
    <property type="molecule type" value="Genomic_DNA"/>
</dbReference>
<accession>A0ABT0YGG7</accession>
<keyword evidence="4" id="KW-0808">Transferase</keyword>
<dbReference type="EC" id="2.1.1.72" evidence="2"/>
<keyword evidence="8" id="KW-1185">Reference proteome</keyword>
<keyword evidence="3" id="KW-0489">Methyltransferase</keyword>
<gene>
    <name evidence="7" type="ORF">LXN57_47290</name>
</gene>
<comment type="similarity">
    <text evidence="1">Belongs to the N(4)/N(6)-methyltransferase family.</text>
</comment>
<dbReference type="Gene3D" id="3.40.50.150">
    <property type="entry name" value="Vaccinia Virus protein VP39"/>
    <property type="match status" value="1"/>
</dbReference>
<evidence type="ECO:0000256" key="5">
    <source>
        <dbReference type="ARBA" id="ARBA00022691"/>
    </source>
</evidence>
<reference evidence="7 8" key="1">
    <citation type="submission" date="2022-06" db="EMBL/GenBank/DDBJ databases">
        <title>Actinoplanes abujensis sp. nov., isolated from Nigerian arid soil.</title>
        <authorList>
            <person name="Ding P."/>
        </authorList>
    </citation>
    <scope>NUCLEOTIDE SEQUENCE [LARGE SCALE GENOMIC DNA]</scope>
    <source>
        <strain evidence="8">TRM88002</strain>
    </source>
</reference>
<name>A0ABT0YGG7_9ACTN</name>
<dbReference type="InterPro" id="IPR023095">
    <property type="entry name" value="Ade_MeTrfase_dom_2"/>
</dbReference>
<evidence type="ECO:0000256" key="6">
    <source>
        <dbReference type="ARBA" id="ARBA00047942"/>
    </source>
</evidence>
<comment type="catalytic activity">
    <reaction evidence="6">
        <text>a 2'-deoxyadenosine in DNA + S-adenosyl-L-methionine = an N(6)-methyl-2'-deoxyadenosine in DNA + S-adenosyl-L-homocysteine + H(+)</text>
        <dbReference type="Rhea" id="RHEA:15197"/>
        <dbReference type="Rhea" id="RHEA-COMP:12418"/>
        <dbReference type="Rhea" id="RHEA-COMP:12419"/>
        <dbReference type="ChEBI" id="CHEBI:15378"/>
        <dbReference type="ChEBI" id="CHEBI:57856"/>
        <dbReference type="ChEBI" id="CHEBI:59789"/>
        <dbReference type="ChEBI" id="CHEBI:90615"/>
        <dbReference type="ChEBI" id="CHEBI:90616"/>
        <dbReference type="EC" id="2.1.1.72"/>
    </reaction>
</comment>
<dbReference type="Proteomes" id="UP001523216">
    <property type="component" value="Unassembled WGS sequence"/>
</dbReference>
<dbReference type="InterPro" id="IPR012327">
    <property type="entry name" value="MeTrfase_D12"/>
</dbReference>
<evidence type="ECO:0000313" key="7">
    <source>
        <dbReference type="EMBL" id="MCM4085156.1"/>
    </source>
</evidence>
<sequence length="279" mass="31770">MEFIVRANVPRPKLIVEPFCGGASMTLRLLGTGVVPHGILADFDPLVAAFWKTAAFDSNWLIEALSQEPVTVERWDWWRSSSPTRRRDKALKCLFLNRTTFSGILHGRAGPIGGRSQNSAYKIDCRFGVDGLVRRIRGVADLAASGRLIDVWQADWKTTLNRTRSRFPALSGLETLVYVDPPYVDKAEWLYPWSFTGRDHKKLASYLRAEAKFAWILSYDDHRDIRDLYLPEEKFSVLHVSQRYTAAGSESRSTKDELLVTNLETIPQSDSYREISRSN</sequence>
<keyword evidence="5" id="KW-0949">S-adenosyl-L-methionine</keyword>
<dbReference type="InterPro" id="IPR029063">
    <property type="entry name" value="SAM-dependent_MTases_sf"/>
</dbReference>
<dbReference type="PANTHER" id="PTHR30481">
    <property type="entry name" value="DNA ADENINE METHYLASE"/>
    <property type="match status" value="1"/>
</dbReference>
<organism evidence="7 8">
    <name type="scientific">Paractinoplanes hotanensis</name>
    <dbReference type="NCBI Taxonomy" id="2906497"/>
    <lineage>
        <taxon>Bacteria</taxon>
        <taxon>Bacillati</taxon>
        <taxon>Actinomycetota</taxon>
        <taxon>Actinomycetes</taxon>
        <taxon>Micromonosporales</taxon>
        <taxon>Micromonosporaceae</taxon>
        <taxon>Paractinoplanes</taxon>
    </lineage>
</organism>
<comment type="caution">
    <text evidence="7">The sequence shown here is derived from an EMBL/GenBank/DDBJ whole genome shotgun (WGS) entry which is preliminary data.</text>
</comment>
<evidence type="ECO:0000256" key="1">
    <source>
        <dbReference type="ARBA" id="ARBA00006594"/>
    </source>
</evidence>
<evidence type="ECO:0000256" key="2">
    <source>
        <dbReference type="ARBA" id="ARBA00011900"/>
    </source>
</evidence>
<dbReference type="SUPFAM" id="SSF53335">
    <property type="entry name" value="S-adenosyl-L-methionine-dependent methyltransferases"/>
    <property type="match status" value="1"/>
</dbReference>